<reference evidence="2 3" key="1">
    <citation type="submission" date="2018-09" db="EMBL/GenBank/DDBJ databases">
        <title>Phylogeny of the Shewanellaceae, and recommendation for two new genera, Pseudoshewanella and Parashewanella.</title>
        <authorList>
            <person name="Wang G."/>
        </authorList>
    </citation>
    <scope>NUCLEOTIDE SEQUENCE [LARGE SCALE GENOMIC DNA]</scope>
    <source>
        <strain evidence="2 3">C51</strain>
    </source>
</reference>
<protein>
    <recommendedName>
        <fullName evidence="1">Death domain-containing protein</fullName>
    </recommendedName>
</protein>
<name>A0A3L8PTM0_9GAMM</name>
<dbReference type="RefSeq" id="WP_121839945.1">
    <property type="nucleotide sequence ID" value="NZ_ML014806.1"/>
</dbReference>
<accession>A0A3L8PTM0</accession>
<dbReference type="PROSITE" id="PS50017">
    <property type="entry name" value="DEATH_DOMAIN"/>
    <property type="match status" value="1"/>
</dbReference>
<dbReference type="AlphaFoldDB" id="A0A3L8PTM0"/>
<gene>
    <name evidence="2" type="ORF">D5018_15695</name>
</gene>
<proteinExistence type="predicted"/>
<organism evidence="2 3">
    <name type="scientific">Parashewanella curva</name>
    <dbReference type="NCBI Taxonomy" id="2338552"/>
    <lineage>
        <taxon>Bacteria</taxon>
        <taxon>Pseudomonadati</taxon>
        <taxon>Pseudomonadota</taxon>
        <taxon>Gammaproteobacteria</taxon>
        <taxon>Alteromonadales</taxon>
        <taxon>Shewanellaceae</taxon>
        <taxon>Parashewanella</taxon>
    </lineage>
</organism>
<dbReference type="SUPFAM" id="SSF47986">
    <property type="entry name" value="DEATH domain"/>
    <property type="match status" value="1"/>
</dbReference>
<feature type="domain" description="Death" evidence="1">
    <location>
        <begin position="44"/>
        <end position="106"/>
    </location>
</feature>
<sequence>MVSRTTTTMSPETDWYRNKTLTEQYSFRFDVLKLVLELNEYSNNWDALGRQLGVDTSVNCQMDHKHAGQYNLIDILSEWSSNQGFDLKQLIQALRCIGLNKAANKLVIQHNRDSTYYDFTCTSVLKGAFYEDGSYNKRFILDKIQEQKRQLQTEVEDDSRPWFSCKRCTLV</sequence>
<dbReference type="Gene3D" id="1.10.533.10">
    <property type="entry name" value="Death Domain, Fas"/>
    <property type="match status" value="1"/>
</dbReference>
<dbReference type="Pfam" id="PF00531">
    <property type="entry name" value="Death"/>
    <property type="match status" value="1"/>
</dbReference>
<dbReference type="InterPro" id="IPR000488">
    <property type="entry name" value="Death_dom"/>
</dbReference>
<dbReference type="GO" id="GO:0007165">
    <property type="term" value="P:signal transduction"/>
    <property type="evidence" value="ECO:0007669"/>
    <property type="project" value="InterPro"/>
</dbReference>
<keyword evidence="3" id="KW-1185">Reference proteome</keyword>
<evidence type="ECO:0000313" key="3">
    <source>
        <dbReference type="Proteomes" id="UP000281474"/>
    </source>
</evidence>
<evidence type="ECO:0000259" key="1">
    <source>
        <dbReference type="PROSITE" id="PS50017"/>
    </source>
</evidence>
<dbReference type="EMBL" id="QZEI01000057">
    <property type="protein sequence ID" value="RLV58741.1"/>
    <property type="molecule type" value="Genomic_DNA"/>
</dbReference>
<dbReference type="CDD" id="cd01670">
    <property type="entry name" value="Death"/>
    <property type="match status" value="1"/>
</dbReference>
<evidence type="ECO:0000313" key="2">
    <source>
        <dbReference type="EMBL" id="RLV58741.1"/>
    </source>
</evidence>
<dbReference type="InterPro" id="IPR011029">
    <property type="entry name" value="DEATH-like_dom_sf"/>
</dbReference>
<comment type="caution">
    <text evidence="2">The sequence shown here is derived from an EMBL/GenBank/DDBJ whole genome shotgun (WGS) entry which is preliminary data.</text>
</comment>
<dbReference type="Proteomes" id="UP000281474">
    <property type="component" value="Unassembled WGS sequence"/>
</dbReference>